<organism evidence="4 5">
    <name type="scientific">Diacronema lutheri</name>
    <name type="common">Unicellular marine alga</name>
    <name type="synonym">Monochrysis lutheri</name>
    <dbReference type="NCBI Taxonomy" id="2081491"/>
    <lineage>
        <taxon>Eukaryota</taxon>
        <taxon>Haptista</taxon>
        <taxon>Haptophyta</taxon>
        <taxon>Pavlovophyceae</taxon>
        <taxon>Pavlovales</taxon>
        <taxon>Pavlovaceae</taxon>
        <taxon>Diacronema</taxon>
    </lineage>
</organism>
<dbReference type="InterPro" id="IPR036938">
    <property type="entry name" value="PAP2/HPO_sf"/>
</dbReference>
<feature type="chain" id="PRO_5035276041" evidence="1">
    <location>
        <begin position="20"/>
        <end position="540"/>
    </location>
</feature>
<feature type="domain" description="DUF6851" evidence="2">
    <location>
        <begin position="122"/>
        <end position="234"/>
    </location>
</feature>
<dbReference type="Pfam" id="PF21167">
    <property type="entry name" value="DUF6851"/>
    <property type="match status" value="1"/>
</dbReference>
<evidence type="ECO:0000256" key="1">
    <source>
        <dbReference type="SAM" id="SignalP"/>
    </source>
</evidence>
<dbReference type="Gene3D" id="1.10.606.10">
    <property type="entry name" value="Vanadium-containing Chloroperoxidase, domain 2"/>
    <property type="match status" value="1"/>
</dbReference>
<sequence>MSAFLAALALAMPTPPACIDPTGISNPALFSLPSSNPAQFNPANPMANSILLSVLLAVAVPTLVTYETPIQGRLALRVTLPLATMAAAYHPSALDAFARESMSAARRRCGSTVDYAAGDALFVHRQVALAYTLAFTVDTVFPEANKGLLSSILTSWGLDMSICDTANCSDVSTPWGLARTAVDELEDFFKHDGFNADGSLSRDFNRVPYEDWRAESYSPVNSADRYKRKRLWQPLPEHDGRGYIANQQHVTPHIGWTARPFVLTNDEVCDARLAPPQYVLNAEALLVLSRTGALNSTKKMEVEFFDNKFTSLIPLLVQYTARLGVNADSFHFIWLDVATAAAIYDATIVGWKEKVRHDLVRPPSVIQSQFRDETVMSYRGPSEEPGDIKGSDWEAYIRIMPHAEYPSGSSCLCRAFVEALVTFEGITAAAPVPPMGAGPLVQPFAAGSSSVEPGKTPDTDIVLTFASWDEVVHVCGESRLDGGMHFTAAVPDGERLCGFVGGRTANYFLELQGGNVPAYAADISDKVLMENDTRQGRRRC</sequence>
<dbReference type="GO" id="GO:0004601">
    <property type="term" value="F:peroxidase activity"/>
    <property type="evidence" value="ECO:0007669"/>
    <property type="project" value="InterPro"/>
</dbReference>
<evidence type="ECO:0000259" key="2">
    <source>
        <dbReference type="Pfam" id="PF21167"/>
    </source>
</evidence>
<feature type="domain" description="Vanadium-dependent haloperoxidase NapH1-like second helical-bundle" evidence="3">
    <location>
        <begin position="339"/>
        <end position="489"/>
    </location>
</feature>
<keyword evidence="5" id="KW-1185">Reference proteome</keyword>
<gene>
    <name evidence="4" type="ORF">KFE25_011777</name>
</gene>
<dbReference type="PANTHER" id="PTHR34599">
    <property type="entry name" value="PEROXIDASE-RELATED"/>
    <property type="match status" value="1"/>
</dbReference>
<accession>A0A8J5X3W0</accession>
<name>A0A8J5X3W0_DIALT</name>
<proteinExistence type="predicted"/>
<evidence type="ECO:0000313" key="5">
    <source>
        <dbReference type="Proteomes" id="UP000751190"/>
    </source>
</evidence>
<dbReference type="InterPro" id="IPR049283">
    <property type="entry name" value="DUF6851"/>
</dbReference>
<dbReference type="InterPro" id="IPR055161">
    <property type="entry name" value="NapH1-like_2nd"/>
</dbReference>
<reference evidence="4" key="1">
    <citation type="submission" date="2021-05" db="EMBL/GenBank/DDBJ databases">
        <title>The genome of the haptophyte Pavlova lutheri (Diacronema luteri, Pavlovales) - a model for lipid biosynthesis in eukaryotic algae.</title>
        <authorList>
            <person name="Hulatt C.J."/>
            <person name="Posewitz M.C."/>
        </authorList>
    </citation>
    <scope>NUCLEOTIDE SEQUENCE</scope>
    <source>
        <strain evidence="4">NIVA-4/92</strain>
    </source>
</reference>
<dbReference type="OMA" id="GGMHFTA"/>
<dbReference type="InterPro" id="IPR052559">
    <property type="entry name" value="V-haloperoxidase"/>
</dbReference>
<evidence type="ECO:0000259" key="3">
    <source>
        <dbReference type="Pfam" id="PF22778"/>
    </source>
</evidence>
<dbReference type="EMBL" id="JAGTXO010000033">
    <property type="protein sequence ID" value="KAG8460286.1"/>
    <property type="molecule type" value="Genomic_DNA"/>
</dbReference>
<dbReference type="SUPFAM" id="SSF48317">
    <property type="entry name" value="Acid phosphatase/Vanadium-dependent haloperoxidase"/>
    <property type="match status" value="1"/>
</dbReference>
<dbReference type="Proteomes" id="UP000751190">
    <property type="component" value="Unassembled WGS sequence"/>
</dbReference>
<dbReference type="OrthoDB" id="10262915at2759"/>
<dbReference type="AlphaFoldDB" id="A0A8J5X3W0"/>
<dbReference type="PANTHER" id="PTHR34599:SF2">
    <property type="entry name" value="TRAF-TYPE DOMAIN-CONTAINING PROTEIN"/>
    <property type="match status" value="1"/>
</dbReference>
<feature type="signal peptide" evidence="1">
    <location>
        <begin position="1"/>
        <end position="19"/>
    </location>
</feature>
<dbReference type="Pfam" id="PF22778">
    <property type="entry name" value="VCPO_2nd"/>
    <property type="match status" value="1"/>
</dbReference>
<comment type="caution">
    <text evidence="4">The sequence shown here is derived from an EMBL/GenBank/DDBJ whole genome shotgun (WGS) entry which is preliminary data.</text>
</comment>
<keyword evidence="1" id="KW-0732">Signal</keyword>
<protein>
    <submittedName>
        <fullName evidence="4">Uncharacterized protein</fullName>
    </submittedName>
</protein>
<dbReference type="InterPro" id="IPR016119">
    <property type="entry name" value="Br/Cl_peroxidase_C"/>
</dbReference>
<evidence type="ECO:0000313" key="4">
    <source>
        <dbReference type="EMBL" id="KAG8460286.1"/>
    </source>
</evidence>